<dbReference type="InterPro" id="IPR013883">
    <property type="entry name" value="TF_Iwr1_dom"/>
</dbReference>
<feature type="transmembrane region" description="Helical" evidence="7">
    <location>
        <begin position="330"/>
        <end position="351"/>
    </location>
</feature>
<feature type="transmembrane region" description="Helical" evidence="7">
    <location>
        <begin position="398"/>
        <end position="416"/>
    </location>
</feature>
<dbReference type="Pfam" id="PF08574">
    <property type="entry name" value="Iwr1"/>
    <property type="match status" value="1"/>
</dbReference>
<evidence type="ECO:0000256" key="1">
    <source>
        <dbReference type="ARBA" id="ARBA00004141"/>
    </source>
</evidence>
<organism evidence="9 10">
    <name type="scientific">Venturia inaequalis</name>
    <name type="common">Apple scab fungus</name>
    <dbReference type="NCBI Taxonomy" id="5025"/>
    <lineage>
        <taxon>Eukaryota</taxon>
        <taxon>Fungi</taxon>
        <taxon>Dikarya</taxon>
        <taxon>Ascomycota</taxon>
        <taxon>Pezizomycotina</taxon>
        <taxon>Dothideomycetes</taxon>
        <taxon>Pleosporomycetidae</taxon>
        <taxon>Venturiales</taxon>
        <taxon>Venturiaceae</taxon>
        <taxon>Venturia</taxon>
    </lineage>
</organism>
<feature type="transmembrane region" description="Helical" evidence="7">
    <location>
        <begin position="114"/>
        <end position="144"/>
    </location>
</feature>
<feature type="transmembrane region" description="Helical" evidence="7">
    <location>
        <begin position="287"/>
        <end position="310"/>
    </location>
</feature>
<evidence type="ECO:0000256" key="3">
    <source>
        <dbReference type="ARBA" id="ARBA00022692"/>
    </source>
</evidence>
<feature type="region of interest" description="Disordered" evidence="6">
    <location>
        <begin position="520"/>
        <end position="585"/>
    </location>
</feature>
<evidence type="ECO:0000313" key="10">
    <source>
        <dbReference type="Proteomes" id="UP000433883"/>
    </source>
</evidence>
<name>A0A8H3UXA9_VENIN</name>
<dbReference type="Proteomes" id="UP000433883">
    <property type="component" value="Unassembled WGS sequence"/>
</dbReference>
<feature type="transmembrane region" description="Helical" evidence="7">
    <location>
        <begin position="156"/>
        <end position="176"/>
    </location>
</feature>
<feature type="transmembrane region" description="Helical" evidence="7">
    <location>
        <begin position="188"/>
        <end position="211"/>
    </location>
</feature>
<dbReference type="InterPro" id="IPR050598">
    <property type="entry name" value="AminoAcid_Transporter"/>
</dbReference>
<evidence type="ECO:0000256" key="7">
    <source>
        <dbReference type="SAM" id="Phobius"/>
    </source>
</evidence>
<accession>A0A8H3UXA9</accession>
<dbReference type="EMBL" id="WNWQ01000153">
    <property type="protein sequence ID" value="KAE9976459.1"/>
    <property type="molecule type" value="Genomic_DNA"/>
</dbReference>
<proteinExistence type="inferred from homology"/>
<evidence type="ECO:0000259" key="8">
    <source>
        <dbReference type="Pfam" id="PF08574"/>
    </source>
</evidence>
<evidence type="ECO:0000313" key="9">
    <source>
        <dbReference type="EMBL" id="KAE9976459.1"/>
    </source>
</evidence>
<feature type="compositionally biased region" description="Basic and acidic residues" evidence="6">
    <location>
        <begin position="670"/>
        <end position="683"/>
    </location>
</feature>
<reference evidence="9 10" key="1">
    <citation type="submission" date="2019-11" db="EMBL/GenBank/DDBJ databases">
        <title>Venturia inaequalis Genome Resource.</title>
        <authorList>
            <person name="Lichtner F.J."/>
        </authorList>
    </citation>
    <scope>NUCLEOTIDE SEQUENCE [LARGE SCALE GENOMIC DNA]</scope>
    <source>
        <strain evidence="9">Bline_iso_100314</strain>
    </source>
</reference>
<keyword evidence="5 7" id="KW-0472">Membrane</keyword>
<feature type="compositionally biased region" description="Acidic residues" evidence="6">
    <location>
        <begin position="802"/>
        <end position="816"/>
    </location>
</feature>
<comment type="subcellular location">
    <subcellularLocation>
        <location evidence="1">Membrane</location>
        <topology evidence="1">Multi-pass membrane protein</topology>
    </subcellularLocation>
</comment>
<feature type="compositionally biased region" description="Basic and acidic residues" evidence="6">
    <location>
        <begin position="535"/>
        <end position="549"/>
    </location>
</feature>
<feature type="transmembrane region" description="Helical" evidence="7">
    <location>
        <begin position="73"/>
        <end position="93"/>
    </location>
</feature>
<feature type="transmembrane region" description="Helical" evidence="7">
    <location>
        <begin position="459"/>
        <end position="488"/>
    </location>
</feature>
<gene>
    <name evidence="9" type="ORF">BLS_002053</name>
</gene>
<feature type="compositionally biased region" description="Acidic residues" evidence="6">
    <location>
        <begin position="777"/>
        <end position="788"/>
    </location>
</feature>
<feature type="compositionally biased region" description="Polar residues" evidence="6">
    <location>
        <begin position="684"/>
        <end position="697"/>
    </location>
</feature>
<dbReference type="GO" id="GO:0016020">
    <property type="term" value="C:membrane"/>
    <property type="evidence" value="ECO:0007669"/>
    <property type="project" value="UniProtKB-SubCell"/>
</dbReference>
<dbReference type="AlphaFoldDB" id="A0A8H3UXA9"/>
<dbReference type="InterPro" id="IPR002293">
    <property type="entry name" value="AA/rel_permease1"/>
</dbReference>
<dbReference type="PANTHER" id="PTHR11785">
    <property type="entry name" value="AMINO ACID TRANSPORTER"/>
    <property type="match status" value="1"/>
</dbReference>
<feature type="compositionally biased region" description="Basic and acidic residues" evidence="6">
    <location>
        <begin position="789"/>
        <end position="801"/>
    </location>
</feature>
<feature type="domain" description="Transcription factor Iwr1" evidence="8">
    <location>
        <begin position="707"/>
        <end position="781"/>
    </location>
</feature>
<keyword evidence="3 7" id="KW-0812">Transmembrane</keyword>
<feature type="compositionally biased region" description="Basic and acidic residues" evidence="6">
    <location>
        <begin position="642"/>
        <end position="660"/>
    </location>
</feature>
<dbReference type="Pfam" id="PF13520">
    <property type="entry name" value="AA_permease_2"/>
    <property type="match status" value="1"/>
</dbReference>
<feature type="transmembrane region" description="Helical" evidence="7">
    <location>
        <begin position="428"/>
        <end position="447"/>
    </location>
</feature>
<evidence type="ECO:0000256" key="4">
    <source>
        <dbReference type="ARBA" id="ARBA00022989"/>
    </source>
</evidence>
<protein>
    <recommendedName>
        <fullName evidence="8">Transcription factor Iwr1 domain-containing protein</fullName>
    </recommendedName>
</protein>
<comment type="caution">
    <text evidence="9">The sequence shown here is derived from an EMBL/GenBank/DDBJ whole genome shotgun (WGS) entry which is preliminary data.</text>
</comment>
<evidence type="ECO:0000256" key="2">
    <source>
        <dbReference type="ARBA" id="ARBA00010218"/>
    </source>
</evidence>
<comment type="similarity">
    <text evidence="2">Belongs to the IWR1/SLC7A6OS family.</text>
</comment>
<dbReference type="GO" id="GO:0015179">
    <property type="term" value="F:L-amino acid transmembrane transporter activity"/>
    <property type="evidence" value="ECO:0007669"/>
    <property type="project" value="TreeGrafter"/>
</dbReference>
<feature type="compositionally biased region" description="Low complexity" evidence="6">
    <location>
        <begin position="553"/>
        <end position="564"/>
    </location>
</feature>
<evidence type="ECO:0000256" key="6">
    <source>
        <dbReference type="SAM" id="MobiDB-lite"/>
    </source>
</evidence>
<feature type="transmembrane region" description="Helical" evidence="7">
    <location>
        <begin position="39"/>
        <end position="61"/>
    </location>
</feature>
<feature type="compositionally biased region" description="Acidic residues" evidence="6">
    <location>
        <begin position="752"/>
        <end position="769"/>
    </location>
</feature>
<feature type="region of interest" description="Disordered" evidence="6">
    <location>
        <begin position="626"/>
        <end position="704"/>
    </location>
</feature>
<dbReference type="PANTHER" id="PTHR11785:SF402">
    <property type="entry name" value="AMINO ACID TRANSPORTER (EUROFUNG)"/>
    <property type="match status" value="1"/>
</dbReference>
<dbReference type="Gene3D" id="1.20.1740.10">
    <property type="entry name" value="Amino acid/polyamine transporter I"/>
    <property type="match status" value="1"/>
</dbReference>
<feature type="region of interest" description="Disordered" evidence="6">
    <location>
        <begin position="752"/>
        <end position="862"/>
    </location>
</feature>
<evidence type="ECO:0000256" key="5">
    <source>
        <dbReference type="ARBA" id="ARBA00023136"/>
    </source>
</evidence>
<keyword evidence="4 7" id="KW-1133">Transmembrane helix</keyword>
<sequence>MTSEFDEQRPLLAGSDGLTTTEESNIEARSPTFSRQLNAFNGFALLISVIIGSGIFASPAAVDTNVPSPGVALLIWLVGGLLAWTGSATMAELGTAFPGEGGIQFYLRYIYGDLFGFLAAWAWVTAVMPATLSILSIVFVESLYSAFSPGGTADGIGYKFMSILVLVIMGLANSIGTKASQKLGNFFLVVKLGSVALLVLAGLVVAIIFAVDRKKDYTGGDWHKRSWFQSRPSVTPEGTIDWTKVGTWEAFGHYSTALYAALWGYASWDKANYVAAELKNPKKQLPLAINTALPTVIVSYVLVNAVYYVLLPWSEVGITDAIAVVAIKNLLGKATGIAFAILVCLVIAGALNGNIFVTGRLTVAAARNKYIPTLFSTVGGFRPRQQKSPDQDGEQDGAPFNALILSAALTSLYILLGNFRALLTFDGMAEYTFFFLTVVGDIILRFREPDLARPYQPPIVLPILFCIVSGFVVVRGAVFAPVQFAVLVDLERGLAKRRVTEDIYVFRRYLQQTLPIPRPPVNDNGIPTVRATQPGEEKRDPWALKKVETAYKPSSHSPASSSTPRRFHLSRPATPSFASPANRRARKADVATFIERRAAAGQPRAADGARILQQGGVAEVAVAERKLKRPKAKSRVPIIESRSSEDVRGQGTASEKDAELLSKMAAWAQEAERSESSDSKVDSQKPQATSVNANNSGGDEMEIDNEGDYVYDTYVRHLVAADTELEVVGEGAVGHLIISEEDEDLWDAYIEDEDGSEKEFDTDSEDSNAEDYYGADYPEDEVAEDDEYDRGAYEEYRKYASDDEEWGNGLDSDDSDGVVGSGDEKGEFSTGQLFARAVGRDKSNRASAKVQSEVDGGEEMSE</sequence>
<feature type="region of interest" description="Disordered" evidence="6">
    <location>
        <begin position="1"/>
        <end position="25"/>
    </location>
</feature>